<dbReference type="InterPro" id="IPR003961">
    <property type="entry name" value="FN3_dom"/>
</dbReference>
<evidence type="ECO:0000256" key="4">
    <source>
        <dbReference type="SAM" id="MobiDB-lite"/>
    </source>
</evidence>
<feature type="compositionally biased region" description="Basic residues" evidence="4">
    <location>
        <begin position="887"/>
        <end position="898"/>
    </location>
</feature>
<evidence type="ECO:0000256" key="2">
    <source>
        <dbReference type="ARBA" id="ARBA00022729"/>
    </source>
</evidence>
<comment type="similarity">
    <text evidence="1">Belongs to the ice-binding protein family.</text>
</comment>
<dbReference type="PROSITE" id="PS50853">
    <property type="entry name" value="FN3"/>
    <property type="match status" value="2"/>
</dbReference>
<feature type="compositionally biased region" description="Basic and acidic residues" evidence="4">
    <location>
        <begin position="873"/>
        <end position="886"/>
    </location>
</feature>
<dbReference type="SUPFAM" id="SSF49265">
    <property type="entry name" value="Fibronectin type III"/>
    <property type="match status" value="3"/>
</dbReference>
<organism evidence="6 7">
    <name type="scientific">Halovivax ruber (strain DSM 18193 / JCM 13892 / XH-70)</name>
    <dbReference type="NCBI Taxonomy" id="797302"/>
    <lineage>
        <taxon>Archaea</taxon>
        <taxon>Methanobacteriati</taxon>
        <taxon>Methanobacteriota</taxon>
        <taxon>Stenosarchaea group</taxon>
        <taxon>Halobacteria</taxon>
        <taxon>Halobacteriales</taxon>
        <taxon>Natrialbaceae</taxon>
        <taxon>Halovivax</taxon>
    </lineage>
</organism>
<evidence type="ECO:0000313" key="7">
    <source>
        <dbReference type="Proteomes" id="UP000010846"/>
    </source>
</evidence>
<dbReference type="InterPro" id="IPR021884">
    <property type="entry name" value="Ice-bd_prot"/>
</dbReference>
<proteinExistence type="inferred from homology"/>
<dbReference type="RefSeq" id="WP_015300103.1">
    <property type="nucleotide sequence ID" value="NC_019964.1"/>
</dbReference>
<keyword evidence="2" id="KW-0732">Signal</keyword>
<dbReference type="GeneID" id="14375061"/>
<sequence>MGFTPSRRRVVISSGLLTAGLAGSLGAAQEGSDLGDTPPTQVQIQQDGPAPVDLGTACDFSILAKSGISSVPNSDVAGDIGVSPIASTAITGFSLTLDGSGVYSTSTQVDGRVYAADYSEPTPSRLTTAVSDMETAFTDAYGRVPPDFTNLGGGNLDGETLTPGVYNWDTGLSIDGDITLDGGPDDTWIFQVAGGLSVASGVTVNLEGGAQPENIVWVVAGGPGVEIGTDADFAGIVLAQTAIDVLTDATVDGCLYAQTDVNLQMATVTGCDCDLVDLQVDSACVDEDGEITVTNPNDVSVMVTVTGPDAYEETMEVPAGGSATWGDLADGTYTLETDNVAIGLDITTLAISCDSDVPDVVTTPATDVNGSTATLNGELTDLGDYDDVDVFFEWRELGADDWISTTPQTLDGPGDFDAEIAGLEPGSTYEFRTVGLANGERVEGATLRIIKTVPGVPEVITSPATEVNGSTATLNGELLDLGDYDDVDVFFEWRELGADEWTATETQMLDSPGEFDAEIAGLEPGSTYEFRAVAVTDDTRDEGAVLSFTKAEPGAPIVETQLATEVNGSTATINGELLDLGDYDAVDVFFEWRELGTDDWIATEMQTLDAPGDFSAEIAGLEPGSTYEFRAVVVANGERDEGTIVEFTKAEAGVPSVETQPATEINGSTAVLNGNLLDLGDYEAVDVFFEWRELGADEWMATESQTPDAPGDFSAEIAGLELGATYEFRAVMVANGDRFLGATLSFTKLAPEDLAVETKPATEVNGSTATLNGKLLELEGAEEVTVYFLYRVEGTEVWTFTGEQVLTEPGPFSATATNLETGTTYEFRAVAQVGDTVVYGDVLMFTKQPDDGGKGEDGKHKKQKKREYKRAKREYEKYKKQYEKGKVSKKQLKKKRHAYERAKREYEKSRTCKNPA</sequence>
<gene>
    <name evidence="6" type="ordered locus">Halru_0807</name>
</gene>
<dbReference type="OrthoDB" id="204231at2157"/>
<feature type="region of interest" description="Disordered" evidence="4">
    <location>
        <begin position="849"/>
        <end position="916"/>
    </location>
</feature>
<dbReference type="HOGENOM" id="CLU_317760_0_0_2"/>
<dbReference type="InterPro" id="IPR036116">
    <property type="entry name" value="FN3_sf"/>
</dbReference>
<feature type="compositionally biased region" description="Basic residues" evidence="4">
    <location>
        <begin position="860"/>
        <end position="872"/>
    </location>
</feature>
<feature type="domain" description="Fibronectin type-III" evidence="5">
    <location>
        <begin position="750"/>
        <end position="850"/>
    </location>
</feature>
<dbReference type="STRING" id="797302.Halru_0807"/>
<feature type="compositionally biased region" description="Basic and acidic residues" evidence="4">
    <location>
        <begin position="899"/>
        <end position="910"/>
    </location>
</feature>
<dbReference type="InterPro" id="IPR050991">
    <property type="entry name" value="ECM_Regulatory_Proteins"/>
</dbReference>
<dbReference type="Proteomes" id="UP000010846">
    <property type="component" value="Chromosome"/>
</dbReference>
<feature type="domain" description="Fibronectin type-III" evidence="5">
    <location>
        <begin position="456"/>
        <end position="554"/>
    </location>
</feature>
<dbReference type="SMART" id="SM00060">
    <property type="entry name" value="FN3"/>
    <property type="match status" value="4"/>
</dbReference>
<dbReference type="eggNOG" id="arCOG05978">
    <property type="taxonomic scope" value="Archaea"/>
</dbReference>
<feature type="compositionally biased region" description="Basic and acidic residues" evidence="4">
    <location>
        <begin position="849"/>
        <end position="859"/>
    </location>
</feature>
<evidence type="ECO:0000259" key="5">
    <source>
        <dbReference type="PROSITE" id="PS50853"/>
    </source>
</evidence>
<dbReference type="AlphaFoldDB" id="L0I9D6"/>
<dbReference type="CDD" id="cd00063">
    <property type="entry name" value="FN3"/>
    <property type="match status" value="1"/>
</dbReference>
<accession>L0I9D6</accession>
<keyword evidence="3" id="KW-0677">Repeat</keyword>
<keyword evidence="7" id="KW-1185">Reference proteome</keyword>
<evidence type="ECO:0000313" key="6">
    <source>
        <dbReference type="EMBL" id="AGB15433.1"/>
    </source>
</evidence>
<dbReference type="KEGG" id="hru:Halru_0807"/>
<name>L0I9D6_HALRX</name>
<dbReference type="Pfam" id="PF11999">
    <property type="entry name" value="Ice_binding"/>
    <property type="match status" value="1"/>
</dbReference>
<dbReference type="PANTHER" id="PTHR46708">
    <property type="entry name" value="TENASCIN"/>
    <property type="match status" value="1"/>
</dbReference>
<evidence type="ECO:0000256" key="1">
    <source>
        <dbReference type="ARBA" id="ARBA00005445"/>
    </source>
</evidence>
<protein>
    <recommendedName>
        <fullName evidence="5">Fibronectin type-III domain-containing protein</fullName>
    </recommendedName>
</protein>
<evidence type="ECO:0000256" key="3">
    <source>
        <dbReference type="ARBA" id="ARBA00022737"/>
    </source>
</evidence>
<reference evidence="6" key="1">
    <citation type="submission" date="2011-09" db="EMBL/GenBank/DDBJ databases">
        <title>Complete sequence of Halovivax ruber XH-70.</title>
        <authorList>
            <consortium name="US DOE Joint Genome Institute"/>
            <person name="Lucas S."/>
            <person name="Han J."/>
            <person name="Lapidus A."/>
            <person name="Cheng J.-F."/>
            <person name="Goodwin L."/>
            <person name="Pitluck S."/>
            <person name="Peters L."/>
            <person name="Mikhailova N."/>
            <person name="Davenport K."/>
            <person name="Detter J.C."/>
            <person name="Han C."/>
            <person name="Tapia R."/>
            <person name="Land M."/>
            <person name="Hauser L."/>
            <person name="Kyrpides N."/>
            <person name="Ivanova N."/>
            <person name="Pagani I."/>
            <person name="Sproer C."/>
            <person name="Anderson I."/>
            <person name="Woyke T."/>
        </authorList>
    </citation>
    <scope>NUCLEOTIDE SEQUENCE</scope>
    <source>
        <strain evidence="6">XH-70</strain>
    </source>
</reference>
<dbReference type="EMBL" id="CP003050">
    <property type="protein sequence ID" value="AGB15433.1"/>
    <property type="molecule type" value="Genomic_DNA"/>
</dbReference>
<dbReference type="PANTHER" id="PTHR46708:SF2">
    <property type="entry name" value="FIBRONECTIN TYPE-III DOMAIN-CONTAINING PROTEIN"/>
    <property type="match status" value="1"/>
</dbReference>